<dbReference type="GeneID" id="37144008"/>
<keyword evidence="1" id="KW-0472">Membrane</keyword>
<dbReference type="RefSeq" id="XP_025493227.1">
    <property type="nucleotide sequence ID" value="XM_025641266.1"/>
</dbReference>
<dbReference type="VEuPathDB" id="FungiDB:BO82DRAFT_49886"/>
<feature type="transmembrane region" description="Helical" evidence="1">
    <location>
        <begin position="33"/>
        <end position="59"/>
    </location>
</feature>
<evidence type="ECO:0000256" key="1">
    <source>
        <dbReference type="SAM" id="Phobius"/>
    </source>
</evidence>
<keyword evidence="1" id="KW-1133">Transmembrane helix</keyword>
<dbReference type="Proteomes" id="UP000248340">
    <property type="component" value="Unassembled WGS sequence"/>
</dbReference>
<protein>
    <submittedName>
        <fullName evidence="2">Uncharacterized protein</fullName>
    </submittedName>
</protein>
<keyword evidence="1" id="KW-0812">Transmembrane</keyword>
<dbReference type="EMBL" id="KZ821692">
    <property type="protein sequence ID" value="PYH83027.1"/>
    <property type="molecule type" value="Genomic_DNA"/>
</dbReference>
<keyword evidence="3" id="KW-1185">Reference proteome</keyword>
<dbReference type="AlphaFoldDB" id="A0A319CIF4"/>
<gene>
    <name evidence="2" type="ORF">BO82DRAFT_49886</name>
</gene>
<proteinExistence type="predicted"/>
<evidence type="ECO:0000313" key="2">
    <source>
        <dbReference type="EMBL" id="PYH83027.1"/>
    </source>
</evidence>
<sequence>MRQSSTATTTKYVGVDVTGSLELVEVSKVGPKMIATLLLLLLLSHLLLPDLNVCASLWLRPRLGRPRGGQLYDRTHSPPPLPDELQELCFLIPISRLTTMWREQDCLSTSARRIG</sequence>
<reference evidence="2 3" key="1">
    <citation type="submission" date="2016-12" db="EMBL/GenBank/DDBJ databases">
        <title>The genomes of Aspergillus section Nigri reveals drivers in fungal speciation.</title>
        <authorList>
            <consortium name="DOE Joint Genome Institute"/>
            <person name="Vesth T.C."/>
            <person name="Nybo J."/>
            <person name="Theobald S."/>
            <person name="Brandl J."/>
            <person name="Frisvad J.C."/>
            <person name="Nielsen K.F."/>
            <person name="Lyhne E.K."/>
            <person name="Kogle M.E."/>
            <person name="Kuo A."/>
            <person name="Riley R."/>
            <person name="Clum A."/>
            <person name="Nolan M."/>
            <person name="Lipzen A."/>
            <person name="Salamov A."/>
            <person name="Henrissat B."/>
            <person name="Wiebenga A."/>
            <person name="De Vries R.P."/>
            <person name="Grigoriev I.V."/>
            <person name="Mortensen U.H."/>
            <person name="Andersen M.R."/>
            <person name="Baker S.E."/>
        </authorList>
    </citation>
    <scope>NUCLEOTIDE SEQUENCE [LARGE SCALE GENOMIC DNA]</scope>
    <source>
        <strain evidence="2 3">CBS 121591</strain>
    </source>
</reference>
<name>A0A319CIF4_9EURO</name>
<organism evidence="2 3">
    <name type="scientific">Aspergillus uvarum CBS 121591</name>
    <dbReference type="NCBI Taxonomy" id="1448315"/>
    <lineage>
        <taxon>Eukaryota</taxon>
        <taxon>Fungi</taxon>
        <taxon>Dikarya</taxon>
        <taxon>Ascomycota</taxon>
        <taxon>Pezizomycotina</taxon>
        <taxon>Eurotiomycetes</taxon>
        <taxon>Eurotiomycetidae</taxon>
        <taxon>Eurotiales</taxon>
        <taxon>Aspergillaceae</taxon>
        <taxon>Aspergillus</taxon>
        <taxon>Aspergillus subgen. Circumdati</taxon>
    </lineage>
</organism>
<accession>A0A319CIF4</accession>
<evidence type="ECO:0000313" key="3">
    <source>
        <dbReference type="Proteomes" id="UP000248340"/>
    </source>
</evidence>